<gene>
    <name evidence="4" type="ORF">JOF53_005867</name>
</gene>
<dbReference type="Proteomes" id="UP001519363">
    <property type="component" value="Unassembled WGS sequence"/>
</dbReference>
<dbReference type="InterPro" id="IPR000026">
    <property type="entry name" value="N1-like"/>
</dbReference>
<dbReference type="Gene3D" id="3.10.450.30">
    <property type="entry name" value="Microbial ribonucleases"/>
    <property type="match status" value="1"/>
</dbReference>
<keyword evidence="2" id="KW-0378">Hydrolase</keyword>
<dbReference type="EC" id="4.6.1.24" evidence="4"/>
<dbReference type="Pfam" id="PF00545">
    <property type="entry name" value="Ribonuclease"/>
    <property type="match status" value="1"/>
</dbReference>
<keyword evidence="4" id="KW-0456">Lyase</keyword>
<dbReference type="InterPro" id="IPR016191">
    <property type="entry name" value="Ribonuclease/ribotoxin"/>
</dbReference>
<comment type="caution">
    <text evidence="4">The sequence shown here is derived from an EMBL/GenBank/DDBJ whole genome shotgun (WGS) entry which is preliminary data.</text>
</comment>
<keyword evidence="5" id="KW-1185">Reference proteome</keyword>
<evidence type="ECO:0000256" key="3">
    <source>
        <dbReference type="SAM" id="SignalP"/>
    </source>
</evidence>
<dbReference type="RefSeq" id="WP_086787009.1">
    <property type="nucleotide sequence ID" value="NZ_JAGIOO010000001.1"/>
</dbReference>
<dbReference type="GO" id="GO:0046589">
    <property type="term" value="F:ribonuclease T1 activity"/>
    <property type="evidence" value="ECO:0007669"/>
    <property type="project" value="UniProtKB-EC"/>
</dbReference>
<feature type="signal peptide" evidence="3">
    <location>
        <begin position="1"/>
        <end position="30"/>
    </location>
</feature>
<keyword evidence="1" id="KW-0540">Nuclease</keyword>
<dbReference type="EMBL" id="JAGIOO010000001">
    <property type="protein sequence ID" value="MBP2476995.1"/>
    <property type="molecule type" value="Genomic_DNA"/>
</dbReference>
<accession>A0ABS5AMR5</accession>
<feature type="chain" id="PRO_5045992823" evidence="3">
    <location>
        <begin position="31"/>
        <end position="139"/>
    </location>
</feature>
<organism evidence="4 5">
    <name type="scientific">Crossiella equi</name>
    <dbReference type="NCBI Taxonomy" id="130796"/>
    <lineage>
        <taxon>Bacteria</taxon>
        <taxon>Bacillati</taxon>
        <taxon>Actinomycetota</taxon>
        <taxon>Actinomycetes</taxon>
        <taxon>Pseudonocardiales</taxon>
        <taxon>Pseudonocardiaceae</taxon>
        <taxon>Crossiella</taxon>
    </lineage>
</organism>
<name>A0ABS5AMR5_9PSEU</name>
<reference evidence="4 5" key="1">
    <citation type="submission" date="2021-03" db="EMBL/GenBank/DDBJ databases">
        <title>Sequencing the genomes of 1000 actinobacteria strains.</title>
        <authorList>
            <person name="Klenk H.-P."/>
        </authorList>
    </citation>
    <scope>NUCLEOTIDE SEQUENCE [LARGE SCALE GENOMIC DNA]</scope>
    <source>
        <strain evidence="4 5">DSM 44580</strain>
    </source>
</reference>
<evidence type="ECO:0000313" key="5">
    <source>
        <dbReference type="Proteomes" id="UP001519363"/>
    </source>
</evidence>
<evidence type="ECO:0000256" key="1">
    <source>
        <dbReference type="ARBA" id="ARBA00022722"/>
    </source>
</evidence>
<protein>
    <submittedName>
        <fullName evidence="4">Ribonuclease T1</fullName>
        <ecNumber evidence="4">4.6.1.24</ecNumber>
    </submittedName>
</protein>
<dbReference type="SUPFAM" id="SSF53933">
    <property type="entry name" value="Microbial ribonucleases"/>
    <property type="match status" value="1"/>
</dbReference>
<evidence type="ECO:0000313" key="4">
    <source>
        <dbReference type="EMBL" id="MBP2476995.1"/>
    </source>
</evidence>
<sequence length="139" mass="14944">MSQITSRAVKSLLAALITLAALLVPTTGTAVADTAGIAAACGDTSGFKRSNLSALPAQASDTVRMIRNNGPWAYPQDNTVFQNREKLLPLCDSGYYREYTVKTPGVSHRGARRVVKGNGNEYFYTADHYASFVLVNINA</sequence>
<keyword evidence="3" id="KW-0732">Signal</keyword>
<evidence type="ECO:0000256" key="2">
    <source>
        <dbReference type="ARBA" id="ARBA00022801"/>
    </source>
</evidence>
<proteinExistence type="predicted"/>